<dbReference type="KEGG" id="amuc:Pan181_52710"/>
<keyword evidence="2" id="KW-1185">Reference proteome</keyword>
<organism evidence="1 2">
    <name type="scientific">Aeoliella mucimassa</name>
    <dbReference type="NCBI Taxonomy" id="2527972"/>
    <lineage>
        <taxon>Bacteria</taxon>
        <taxon>Pseudomonadati</taxon>
        <taxon>Planctomycetota</taxon>
        <taxon>Planctomycetia</taxon>
        <taxon>Pirellulales</taxon>
        <taxon>Lacipirellulaceae</taxon>
        <taxon>Aeoliella</taxon>
    </lineage>
</organism>
<dbReference type="AlphaFoldDB" id="A0A518AWG0"/>
<dbReference type="Proteomes" id="UP000315750">
    <property type="component" value="Chromosome"/>
</dbReference>
<gene>
    <name evidence="1" type="ORF">Pan181_52710</name>
</gene>
<sequence>MQLSADKRLAIDSHRGNRYPLDAFWEMGIYFVVKTTGFVVWAKIQFSHRWVNWESIAQGWESTAPQWESIRERWESISHLRGVRSRVHGAAALGRVNWMPGSEWCCTFLGDVEMPAVARGWRFRVADSCKILHAAVTRSANLAQMLRFALPSRWCVQ</sequence>
<evidence type="ECO:0000313" key="2">
    <source>
        <dbReference type="Proteomes" id="UP000315750"/>
    </source>
</evidence>
<protein>
    <submittedName>
        <fullName evidence="1">Uncharacterized protein</fullName>
    </submittedName>
</protein>
<dbReference type="EMBL" id="CP036278">
    <property type="protein sequence ID" value="QDU59030.1"/>
    <property type="molecule type" value="Genomic_DNA"/>
</dbReference>
<proteinExistence type="predicted"/>
<name>A0A518AWG0_9BACT</name>
<accession>A0A518AWG0</accession>
<reference evidence="1 2" key="1">
    <citation type="submission" date="2019-02" db="EMBL/GenBank/DDBJ databases">
        <title>Deep-cultivation of Planctomycetes and their phenomic and genomic characterization uncovers novel biology.</title>
        <authorList>
            <person name="Wiegand S."/>
            <person name="Jogler M."/>
            <person name="Boedeker C."/>
            <person name="Pinto D."/>
            <person name="Vollmers J."/>
            <person name="Rivas-Marin E."/>
            <person name="Kohn T."/>
            <person name="Peeters S.H."/>
            <person name="Heuer A."/>
            <person name="Rast P."/>
            <person name="Oberbeckmann S."/>
            <person name="Bunk B."/>
            <person name="Jeske O."/>
            <person name="Meyerdierks A."/>
            <person name="Storesund J.E."/>
            <person name="Kallscheuer N."/>
            <person name="Luecker S."/>
            <person name="Lage O.M."/>
            <person name="Pohl T."/>
            <person name="Merkel B.J."/>
            <person name="Hornburger P."/>
            <person name="Mueller R.-W."/>
            <person name="Bruemmer F."/>
            <person name="Labrenz M."/>
            <person name="Spormann A.M."/>
            <person name="Op den Camp H."/>
            <person name="Overmann J."/>
            <person name="Amann R."/>
            <person name="Jetten M.S.M."/>
            <person name="Mascher T."/>
            <person name="Medema M.H."/>
            <person name="Devos D.P."/>
            <person name="Kaster A.-K."/>
            <person name="Ovreas L."/>
            <person name="Rohde M."/>
            <person name="Galperin M.Y."/>
            <person name="Jogler C."/>
        </authorList>
    </citation>
    <scope>NUCLEOTIDE SEQUENCE [LARGE SCALE GENOMIC DNA]</scope>
    <source>
        <strain evidence="1 2">Pan181</strain>
    </source>
</reference>
<evidence type="ECO:0000313" key="1">
    <source>
        <dbReference type="EMBL" id="QDU59030.1"/>
    </source>
</evidence>